<dbReference type="Gramene" id="ONIVA11G06830.1">
    <property type="protein sequence ID" value="ONIVA11G06830.1"/>
    <property type="gene ID" value="ONIVA11G06830"/>
</dbReference>
<keyword evidence="2" id="KW-0472">Membrane</keyword>
<dbReference type="Proteomes" id="UP000006591">
    <property type="component" value="Chromosome 11"/>
</dbReference>
<evidence type="ECO:0000256" key="2">
    <source>
        <dbReference type="SAM" id="Phobius"/>
    </source>
</evidence>
<evidence type="ECO:0000313" key="4">
    <source>
        <dbReference type="Proteomes" id="UP000006591"/>
    </source>
</evidence>
<feature type="transmembrane region" description="Helical" evidence="2">
    <location>
        <begin position="96"/>
        <end position="114"/>
    </location>
</feature>
<name>A0A0E0IZP4_ORYNI</name>
<feature type="compositionally biased region" description="Basic and acidic residues" evidence="1">
    <location>
        <begin position="1"/>
        <end position="15"/>
    </location>
</feature>
<keyword evidence="2" id="KW-0812">Transmembrane</keyword>
<evidence type="ECO:0000256" key="1">
    <source>
        <dbReference type="SAM" id="MobiDB-lite"/>
    </source>
</evidence>
<evidence type="ECO:0000313" key="3">
    <source>
        <dbReference type="EnsemblPlants" id="ONIVA11G06830.1"/>
    </source>
</evidence>
<reference evidence="3" key="2">
    <citation type="submission" date="2018-04" db="EMBL/GenBank/DDBJ databases">
        <title>OnivRS2 (Oryza nivara Reference Sequence Version 2).</title>
        <authorList>
            <person name="Zhang J."/>
            <person name="Kudrna D."/>
            <person name="Lee S."/>
            <person name="Talag J."/>
            <person name="Rajasekar S."/>
            <person name="Welchert J."/>
            <person name="Hsing Y.-I."/>
            <person name="Wing R.A."/>
        </authorList>
    </citation>
    <scope>NUCLEOTIDE SEQUENCE [LARGE SCALE GENOMIC DNA]</scope>
    <source>
        <strain evidence="3">SL10</strain>
    </source>
</reference>
<protein>
    <submittedName>
        <fullName evidence="3">Uncharacterized protein</fullName>
    </submittedName>
</protein>
<dbReference type="EnsemblPlants" id="ONIVA11G06830.1">
    <property type="protein sequence ID" value="ONIVA11G06830.1"/>
    <property type="gene ID" value="ONIVA11G06830"/>
</dbReference>
<sequence length="169" mass="19011">MKEDKEKKKEKKEWTPHPPPKKKEKRLTSVRSHPCAPKLESPRRRRGGKSPDRGGRGTLDEVEMAVAAKEANTVVTSTGKEGDLVKRSDMAMVIELVGNAVFMLEFMLIVWFAIKTVILFPGWKGVLLVVFISPAAIMVLVLTRLLKKDFVRRYTEGYYDAGVNQPSGK</sequence>
<feature type="transmembrane region" description="Helical" evidence="2">
    <location>
        <begin position="126"/>
        <end position="146"/>
    </location>
</feature>
<reference evidence="3" key="1">
    <citation type="submission" date="2015-04" db="UniProtKB">
        <authorList>
            <consortium name="EnsemblPlants"/>
        </authorList>
    </citation>
    <scope>IDENTIFICATION</scope>
    <source>
        <strain evidence="3">SL10</strain>
    </source>
</reference>
<feature type="compositionally biased region" description="Basic and acidic residues" evidence="1">
    <location>
        <begin position="49"/>
        <end position="59"/>
    </location>
</feature>
<accession>A0A0E0IZP4</accession>
<keyword evidence="2" id="KW-1133">Transmembrane helix</keyword>
<keyword evidence="4" id="KW-1185">Reference proteome</keyword>
<dbReference type="AlphaFoldDB" id="A0A0E0IZP4"/>
<dbReference type="HOGENOM" id="CLU_1680699_0_0_1"/>
<organism evidence="3">
    <name type="scientific">Oryza nivara</name>
    <name type="common">Indian wild rice</name>
    <name type="synonym">Oryza sativa f. spontanea</name>
    <dbReference type="NCBI Taxonomy" id="4536"/>
    <lineage>
        <taxon>Eukaryota</taxon>
        <taxon>Viridiplantae</taxon>
        <taxon>Streptophyta</taxon>
        <taxon>Embryophyta</taxon>
        <taxon>Tracheophyta</taxon>
        <taxon>Spermatophyta</taxon>
        <taxon>Magnoliopsida</taxon>
        <taxon>Liliopsida</taxon>
        <taxon>Poales</taxon>
        <taxon>Poaceae</taxon>
        <taxon>BOP clade</taxon>
        <taxon>Oryzoideae</taxon>
        <taxon>Oryzeae</taxon>
        <taxon>Oryzinae</taxon>
        <taxon>Oryza</taxon>
    </lineage>
</organism>
<dbReference type="OMA" id="PCAPKLE"/>
<feature type="region of interest" description="Disordered" evidence="1">
    <location>
        <begin position="1"/>
        <end position="59"/>
    </location>
</feature>
<proteinExistence type="predicted"/>